<dbReference type="OrthoDB" id="307332at2"/>
<dbReference type="RefSeq" id="WP_013114721.1">
    <property type="nucleotide sequence ID" value="NC_014150.1"/>
</dbReference>
<protein>
    <recommendedName>
        <fullName evidence="3">TPR domain-containing protein</fullName>
    </recommendedName>
</protein>
<dbReference type="Proteomes" id="UP000001915">
    <property type="component" value="Chromosome"/>
</dbReference>
<gene>
    <name evidence="1" type="ordered locus">Bmur_2309</name>
</gene>
<evidence type="ECO:0000313" key="2">
    <source>
        <dbReference type="Proteomes" id="UP000001915"/>
    </source>
</evidence>
<sequence>MKIKTIIYLIIITIITNKAYSYNSKEINSFYNSYYSSSYDIKVAENNNSKTFKNIYALVKSKTIEDEKEKYNYLKAIIEANADYIKSDDIDYLISVSELMNYIVYYCKVPEKISFGSKSKEIYKNILDKDNSNFFALLGTAVGYMHAPAIAGGSNKKAFEYFNKALDNAKEKYQKYLSYVWLSQYYFKIKDDENYNKYIEMSKGIYKNGELLKEAIERNNTKNKPL</sequence>
<evidence type="ECO:0000313" key="1">
    <source>
        <dbReference type="EMBL" id="ADG72382.1"/>
    </source>
</evidence>
<dbReference type="HOGENOM" id="CLU_1243361_0_0_12"/>
<dbReference type="STRING" id="526224.Bmur_2309"/>
<dbReference type="KEGG" id="brm:Bmur_2309"/>
<name>D5U4X8_BRAM5</name>
<evidence type="ECO:0008006" key="3">
    <source>
        <dbReference type="Google" id="ProtNLM"/>
    </source>
</evidence>
<dbReference type="AlphaFoldDB" id="D5U4X8"/>
<accession>D5U4X8</accession>
<organism evidence="1 2">
    <name type="scientific">Brachyspira murdochii (strain ATCC 51284 / DSM 12563 / 56-150)</name>
    <name type="common">Serpulina murdochii</name>
    <dbReference type="NCBI Taxonomy" id="526224"/>
    <lineage>
        <taxon>Bacteria</taxon>
        <taxon>Pseudomonadati</taxon>
        <taxon>Spirochaetota</taxon>
        <taxon>Spirochaetia</taxon>
        <taxon>Brachyspirales</taxon>
        <taxon>Brachyspiraceae</taxon>
        <taxon>Brachyspira</taxon>
    </lineage>
</organism>
<reference evidence="1 2" key="1">
    <citation type="journal article" date="2010" name="Stand. Genomic Sci.">
        <title>Complete genome sequence of Brachyspira murdochii type strain (56-150).</title>
        <authorList>
            <person name="Pati A."/>
            <person name="Sikorski J."/>
            <person name="Gronow S."/>
            <person name="Munk C."/>
            <person name="Lapidus A."/>
            <person name="Copeland A."/>
            <person name="Glavina Del Tio T."/>
            <person name="Nolan M."/>
            <person name="Lucas S."/>
            <person name="Chen F."/>
            <person name="Tice H."/>
            <person name="Cheng J.F."/>
            <person name="Han C."/>
            <person name="Detter J.C."/>
            <person name="Bruce D."/>
            <person name="Tapia R."/>
            <person name="Goodwin L."/>
            <person name="Pitluck S."/>
            <person name="Liolios K."/>
            <person name="Ivanova N."/>
            <person name="Mavromatis K."/>
            <person name="Mikhailova N."/>
            <person name="Chen A."/>
            <person name="Palaniappan K."/>
            <person name="Land M."/>
            <person name="Hauser L."/>
            <person name="Chang Y.J."/>
            <person name="Jeffries C.D."/>
            <person name="Spring S."/>
            <person name="Rohde M."/>
            <person name="Goker M."/>
            <person name="Bristow J."/>
            <person name="Eisen J.A."/>
            <person name="Markowitz V."/>
            <person name="Hugenholtz P."/>
            <person name="Kyrpides N.C."/>
            <person name="Klenk H.P."/>
        </authorList>
    </citation>
    <scope>NUCLEOTIDE SEQUENCE [LARGE SCALE GENOMIC DNA]</scope>
    <source>
        <strain evidence="2">ATCC 51284 / DSM 12563 / 56-150</strain>
    </source>
</reference>
<dbReference type="eggNOG" id="ENOG502ZW10">
    <property type="taxonomic scope" value="Bacteria"/>
</dbReference>
<dbReference type="EMBL" id="CP001959">
    <property type="protein sequence ID" value="ADG72382.1"/>
    <property type="molecule type" value="Genomic_DNA"/>
</dbReference>
<proteinExistence type="predicted"/>